<evidence type="ECO:0000256" key="10">
    <source>
        <dbReference type="ARBA" id="ARBA00022801"/>
    </source>
</evidence>
<organism evidence="14 15">
    <name type="scientific">Mixia osmundae (strain CBS 9802 / IAM 14324 / JCM 22182 / KY 12970)</name>
    <dbReference type="NCBI Taxonomy" id="764103"/>
    <lineage>
        <taxon>Eukaryota</taxon>
        <taxon>Fungi</taxon>
        <taxon>Dikarya</taxon>
        <taxon>Basidiomycota</taxon>
        <taxon>Pucciniomycotina</taxon>
        <taxon>Mixiomycetes</taxon>
        <taxon>Mixiales</taxon>
        <taxon>Mixiaceae</taxon>
        <taxon>Mixia</taxon>
    </lineage>
</organism>
<feature type="region of interest" description="Disordered" evidence="12">
    <location>
        <begin position="60"/>
        <end position="162"/>
    </location>
</feature>
<dbReference type="GO" id="GO:0043137">
    <property type="term" value="P:DNA replication, removal of RNA primer"/>
    <property type="evidence" value="ECO:0007669"/>
    <property type="project" value="TreeGrafter"/>
</dbReference>
<evidence type="ECO:0000256" key="8">
    <source>
        <dbReference type="ARBA" id="ARBA00022723"/>
    </source>
</evidence>
<evidence type="ECO:0000256" key="5">
    <source>
        <dbReference type="ARBA" id="ARBA00012180"/>
    </source>
</evidence>
<keyword evidence="15" id="KW-1185">Reference proteome</keyword>
<name>G7DSM9_MIXOS</name>
<dbReference type="eggNOG" id="KOG3752">
    <property type="taxonomic scope" value="Eukaryota"/>
</dbReference>
<feature type="compositionally biased region" description="Basic and acidic residues" evidence="12">
    <location>
        <begin position="79"/>
        <end position="92"/>
    </location>
</feature>
<evidence type="ECO:0000313" key="14">
    <source>
        <dbReference type="EMBL" id="GAA93589.1"/>
    </source>
</evidence>
<dbReference type="Gene3D" id="3.30.420.10">
    <property type="entry name" value="Ribonuclease H-like superfamily/Ribonuclease H"/>
    <property type="match status" value="1"/>
</dbReference>
<evidence type="ECO:0000259" key="13">
    <source>
        <dbReference type="PROSITE" id="PS50879"/>
    </source>
</evidence>
<sequence>MAKPGFYAVSVGKKPGIYTDWASCESQVKGYPGAKYKKFPTRDQAQEFCRLPAHVVIARHDPLQRHDDHRSSLQDSIASDDRPVLDLDRSNAKQESSVQASASSSDAREDIDTAPSKQNGSRVKRPIPSMPDSISLVASLAEPAREPKVDSPAKKPKQGQRKVVYTDGSCLSNGQARARAGYGVHWPDKDYPDLFEALEGEAQTNQRAELTAILSAVLQDLPHASPGDVLEIFTDSRYAINCLTVWAHNWERNNWKSSTGKEVQNRDLVESTREVMSSYPGKIVLRHVKGHADSQPNNEADRLANMGALLLLRSGECLKGVRQQTMPDDAVFPRFRARRVQASMHSVAVASDLAMQPCRGSRHYFVALLPFAQRCDDCSRRYVASTALSQFTAICAPRAAPHHIVFGTDNAAIRADLQIPRSLFTPSHLTVVDKQGLDSVQGVTADIWEQTILFKTSMRPSDAAYGPCCIGYWVAELDLGINSYSLNNGWSSAQLLCGPVYEETPGACKAGIPGYPPVFTLCNVTTTWAQSAM</sequence>
<dbReference type="CDD" id="cd09280">
    <property type="entry name" value="RNase_HI_eukaryote_like"/>
    <property type="match status" value="1"/>
</dbReference>
<keyword evidence="11" id="KW-0460">Magnesium</keyword>
<dbReference type="InParanoid" id="G7DSM9"/>
<proteinExistence type="inferred from homology"/>
<dbReference type="STRING" id="764103.G7DSM9"/>
<dbReference type="Proteomes" id="UP000009131">
    <property type="component" value="Unassembled WGS sequence"/>
</dbReference>
<dbReference type="InterPro" id="IPR009027">
    <property type="entry name" value="Ribosomal_bL9/RNase_H1_N"/>
</dbReference>
<dbReference type="InterPro" id="IPR011320">
    <property type="entry name" value="RNase_H1_N"/>
</dbReference>
<evidence type="ECO:0000313" key="15">
    <source>
        <dbReference type="Proteomes" id="UP000009131"/>
    </source>
</evidence>
<dbReference type="PANTHER" id="PTHR10642">
    <property type="entry name" value="RIBONUCLEASE H1"/>
    <property type="match status" value="1"/>
</dbReference>
<feature type="compositionally biased region" description="Low complexity" evidence="12">
    <location>
        <begin position="96"/>
        <end position="105"/>
    </location>
</feature>
<dbReference type="HOGENOM" id="CLU_510976_0_0_1"/>
<dbReference type="Pfam" id="PF01693">
    <property type="entry name" value="Cauli_VI"/>
    <property type="match status" value="1"/>
</dbReference>
<dbReference type="Gene3D" id="3.40.970.10">
    <property type="entry name" value="Ribonuclease H1, N-terminal domain"/>
    <property type="match status" value="1"/>
</dbReference>
<evidence type="ECO:0000256" key="11">
    <source>
        <dbReference type="ARBA" id="ARBA00022842"/>
    </source>
</evidence>
<comment type="catalytic activity">
    <reaction evidence="1">
        <text>Endonucleolytic cleavage to 5'-phosphomonoester.</text>
        <dbReference type="EC" id="3.1.26.4"/>
    </reaction>
</comment>
<accession>G7DSM9</accession>
<dbReference type="FunCoup" id="G7DSM9">
    <property type="interactions" value="60"/>
</dbReference>
<evidence type="ECO:0000256" key="9">
    <source>
        <dbReference type="ARBA" id="ARBA00022759"/>
    </source>
</evidence>
<evidence type="ECO:0000256" key="4">
    <source>
        <dbReference type="ARBA" id="ARBA00005300"/>
    </source>
</evidence>
<dbReference type="InterPro" id="IPR002156">
    <property type="entry name" value="RNaseH_domain"/>
</dbReference>
<dbReference type="EC" id="3.1.26.4" evidence="5"/>
<comment type="function">
    <text evidence="3">Endonuclease that specifically degrades the RNA of RNA-DNA hybrids.</text>
</comment>
<evidence type="ECO:0000256" key="2">
    <source>
        <dbReference type="ARBA" id="ARBA00001946"/>
    </source>
</evidence>
<evidence type="ECO:0000256" key="1">
    <source>
        <dbReference type="ARBA" id="ARBA00000077"/>
    </source>
</evidence>
<dbReference type="PANTHER" id="PTHR10642:SF26">
    <property type="entry name" value="RIBONUCLEASE H1"/>
    <property type="match status" value="1"/>
</dbReference>
<evidence type="ECO:0000256" key="6">
    <source>
        <dbReference type="ARBA" id="ARBA00017721"/>
    </source>
</evidence>
<feature type="domain" description="RNase H type-1" evidence="13">
    <location>
        <begin position="158"/>
        <end position="309"/>
    </location>
</feature>
<dbReference type="InterPro" id="IPR037056">
    <property type="entry name" value="RNase_H1_N_sf"/>
</dbReference>
<evidence type="ECO:0000256" key="3">
    <source>
        <dbReference type="ARBA" id="ARBA00004065"/>
    </source>
</evidence>
<comment type="cofactor">
    <cofactor evidence="2">
        <name>Mg(2+)</name>
        <dbReference type="ChEBI" id="CHEBI:18420"/>
    </cofactor>
</comment>
<evidence type="ECO:0000256" key="12">
    <source>
        <dbReference type="SAM" id="MobiDB-lite"/>
    </source>
</evidence>
<dbReference type="PROSITE" id="PS50879">
    <property type="entry name" value="RNASE_H_1"/>
    <property type="match status" value="1"/>
</dbReference>
<comment type="caution">
    <text evidence="14">The sequence shown here is derived from an EMBL/GenBank/DDBJ whole genome shotgun (WGS) entry which is preliminary data.</text>
</comment>
<protein>
    <recommendedName>
        <fullName evidence="6">Ribonuclease H</fullName>
        <ecNumber evidence="5">3.1.26.4</ecNumber>
    </recommendedName>
</protein>
<dbReference type="GO" id="GO:0046872">
    <property type="term" value="F:metal ion binding"/>
    <property type="evidence" value="ECO:0007669"/>
    <property type="project" value="UniProtKB-KW"/>
</dbReference>
<keyword evidence="9" id="KW-0255">Endonuclease</keyword>
<dbReference type="InterPro" id="IPR012337">
    <property type="entry name" value="RNaseH-like_sf"/>
</dbReference>
<dbReference type="Pfam" id="PF00075">
    <property type="entry name" value="RNase_H"/>
    <property type="match status" value="1"/>
</dbReference>
<gene>
    <name evidence="14" type="primary">Mo00233</name>
    <name evidence="14" type="ORF">E5Q_00233</name>
</gene>
<dbReference type="EMBL" id="BABT02000007">
    <property type="protein sequence ID" value="GAA93589.1"/>
    <property type="molecule type" value="Genomic_DNA"/>
</dbReference>
<reference evidence="14 15" key="1">
    <citation type="journal article" date="2011" name="J. Gen. Appl. Microbiol.">
        <title>Draft genome sequencing of the enigmatic basidiomycete Mixia osmundae.</title>
        <authorList>
            <person name="Nishida H."/>
            <person name="Nagatsuka Y."/>
            <person name="Sugiyama J."/>
        </authorList>
    </citation>
    <scope>NUCLEOTIDE SEQUENCE [LARGE SCALE GENOMIC DNA]</scope>
    <source>
        <strain evidence="15">CBS 9802 / IAM 14324 / JCM 22182 / KY 12970</strain>
    </source>
</reference>
<evidence type="ECO:0000256" key="7">
    <source>
        <dbReference type="ARBA" id="ARBA00022722"/>
    </source>
</evidence>
<dbReference type="InterPro" id="IPR036397">
    <property type="entry name" value="RNaseH_sf"/>
</dbReference>
<keyword evidence="10" id="KW-0378">Hydrolase</keyword>
<dbReference type="AlphaFoldDB" id="G7DSM9"/>
<dbReference type="SUPFAM" id="SSF53098">
    <property type="entry name" value="Ribonuclease H-like"/>
    <property type="match status" value="1"/>
</dbReference>
<feature type="compositionally biased region" description="Basic and acidic residues" evidence="12">
    <location>
        <begin position="143"/>
        <end position="153"/>
    </location>
</feature>
<keyword evidence="8" id="KW-0479">Metal-binding</keyword>
<dbReference type="GO" id="GO:0004523">
    <property type="term" value="F:RNA-DNA hybrid ribonuclease activity"/>
    <property type="evidence" value="ECO:0007669"/>
    <property type="project" value="UniProtKB-EC"/>
</dbReference>
<dbReference type="GO" id="GO:0003676">
    <property type="term" value="F:nucleic acid binding"/>
    <property type="evidence" value="ECO:0007669"/>
    <property type="project" value="InterPro"/>
</dbReference>
<keyword evidence="7" id="KW-0540">Nuclease</keyword>
<dbReference type="RefSeq" id="XP_014566508.1">
    <property type="nucleotide sequence ID" value="XM_014711022.1"/>
</dbReference>
<comment type="similarity">
    <text evidence="4">Belongs to the RNase H family.</text>
</comment>
<dbReference type="FunFam" id="3.40.970.10:FF:000002">
    <property type="entry name" value="Ribonuclease H"/>
    <property type="match status" value="1"/>
</dbReference>
<reference evidence="14 15" key="2">
    <citation type="journal article" date="2012" name="Open Biol.">
        <title>Characteristics of nucleosomes and linker DNA regions on the genome of the basidiomycete Mixia osmundae revealed by mono- and dinucleosome mapping.</title>
        <authorList>
            <person name="Nishida H."/>
            <person name="Kondo S."/>
            <person name="Matsumoto T."/>
            <person name="Suzuki Y."/>
            <person name="Yoshikawa H."/>
            <person name="Taylor T.D."/>
            <person name="Sugiyama J."/>
        </authorList>
    </citation>
    <scope>NUCLEOTIDE SEQUENCE [LARGE SCALE GENOMIC DNA]</scope>
    <source>
        <strain evidence="15">CBS 9802 / IAM 14324 / JCM 22182 / KY 12970</strain>
    </source>
</reference>
<dbReference type="SUPFAM" id="SSF55658">
    <property type="entry name" value="L9 N-domain-like"/>
    <property type="match status" value="1"/>
</dbReference>
<dbReference type="OrthoDB" id="245563at2759"/>
<dbReference type="InterPro" id="IPR050092">
    <property type="entry name" value="RNase_H"/>
</dbReference>
<feature type="compositionally biased region" description="Basic and acidic residues" evidence="12">
    <location>
        <begin position="60"/>
        <end position="72"/>
    </location>
</feature>